<dbReference type="AlphaFoldDB" id="A0A8C4LL32"/>
<dbReference type="OMA" id="QCTSLAP"/>
<reference evidence="1" key="1">
    <citation type="submission" date="2023-03" db="UniProtKB">
        <authorList>
            <consortium name="Ensembl"/>
        </authorList>
    </citation>
    <scope>IDENTIFICATION</scope>
</reference>
<name>A0A8C4LL32_EQUAS</name>
<accession>A0A8C4LL32</accession>
<proteinExistence type="predicted"/>
<dbReference type="Ensembl" id="ENSEAST00005014675.1">
    <property type="protein sequence ID" value="ENSEASP00005013511.1"/>
    <property type="gene ID" value="ENSEASG00005009444.1"/>
</dbReference>
<organism evidence="1">
    <name type="scientific">Equus asinus asinus</name>
    <dbReference type="NCBI Taxonomy" id="83772"/>
    <lineage>
        <taxon>Eukaryota</taxon>
        <taxon>Metazoa</taxon>
        <taxon>Chordata</taxon>
        <taxon>Craniata</taxon>
        <taxon>Vertebrata</taxon>
        <taxon>Euteleostomi</taxon>
        <taxon>Mammalia</taxon>
        <taxon>Eutheria</taxon>
        <taxon>Laurasiatheria</taxon>
        <taxon>Perissodactyla</taxon>
        <taxon>Equidae</taxon>
        <taxon>Equus</taxon>
    </lineage>
</organism>
<sequence>MTAQRTLRGTLKGHNGCVIQITPTPQFPDMILSTWQRCRQIQQRSRAPAPQCTSPACSADGRMLFADYTDNLVWNISEGGRGRQYS</sequence>
<evidence type="ECO:0000313" key="1">
    <source>
        <dbReference type="Ensembl" id="ENSEASP00005013511.1"/>
    </source>
</evidence>
<protein>
    <submittedName>
        <fullName evidence="1">Uncharacterized protein</fullName>
    </submittedName>
</protein>